<keyword evidence="2" id="KW-1003">Cell membrane</keyword>
<dbReference type="PANTHER" id="PTHR42709:SF6">
    <property type="entry name" value="UNDECAPRENYL PHOSPHATE TRANSPORTER A"/>
    <property type="match status" value="1"/>
</dbReference>
<accession>A0A915U103</accession>
<dbReference type="EMBL" id="AP024233">
    <property type="protein sequence ID" value="BCO09494.1"/>
    <property type="molecule type" value="Genomic_DNA"/>
</dbReference>
<evidence type="ECO:0000256" key="4">
    <source>
        <dbReference type="ARBA" id="ARBA00022989"/>
    </source>
</evidence>
<proteinExistence type="predicted"/>
<dbReference type="GO" id="GO:0005886">
    <property type="term" value="C:plasma membrane"/>
    <property type="evidence" value="ECO:0007669"/>
    <property type="project" value="UniProtKB-SubCell"/>
</dbReference>
<dbReference type="Pfam" id="PF09335">
    <property type="entry name" value="VTT_dom"/>
    <property type="match status" value="1"/>
</dbReference>
<dbReference type="Proteomes" id="UP001063350">
    <property type="component" value="Chromosome"/>
</dbReference>
<feature type="transmembrane region" description="Helical" evidence="6">
    <location>
        <begin position="137"/>
        <end position="162"/>
    </location>
</feature>
<dbReference type="PANTHER" id="PTHR42709">
    <property type="entry name" value="ALKALINE PHOSPHATASE LIKE PROTEIN"/>
    <property type="match status" value="1"/>
</dbReference>
<dbReference type="KEGG" id="ddu:GF1_18700"/>
<keyword evidence="5 6" id="KW-0472">Membrane</keyword>
<dbReference type="InterPro" id="IPR032816">
    <property type="entry name" value="VTT_dom"/>
</dbReference>
<feature type="transmembrane region" description="Helical" evidence="6">
    <location>
        <begin position="16"/>
        <end position="34"/>
    </location>
</feature>
<evidence type="ECO:0000313" key="8">
    <source>
        <dbReference type="EMBL" id="BCO09494.1"/>
    </source>
</evidence>
<feature type="transmembrane region" description="Helical" evidence="6">
    <location>
        <begin position="54"/>
        <end position="76"/>
    </location>
</feature>
<reference evidence="8" key="1">
    <citation type="submission" date="2020-12" db="EMBL/GenBank/DDBJ databases">
        <title>Desulfobium dissulfuricans gen. nov., sp. nov., a novel mesophilic, sulfate-reducing bacterium isolated from a deep-sea hydrothermal vent.</title>
        <authorList>
            <person name="Hashimoto Y."/>
            <person name="Tame A."/>
            <person name="Sawayama S."/>
            <person name="Miyazaki J."/>
            <person name="Takai K."/>
            <person name="Nakagawa S."/>
        </authorList>
    </citation>
    <scope>NUCLEOTIDE SEQUENCE</scope>
    <source>
        <strain evidence="8">GF1</strain>
    </source>
</reference>
<evidence type="ECO:0000256" key="5">
    <source>
        <dbReference type="ARBA" id="ARBA00023136"/>
    </source>
</evidence>
<comment type="subcellular location">
    <subcellularLocation>
        <location evidence="1">Cell membrane</location>
        <topology evidence="1">Multi-pass membrane protein</topology>
    </subcellularLocation>
</comment>
<feature type="transmembrane region" description="Helical" evidence="6">
    <location>
        <begin position="174"/>
        <end position="194"/>
    </location>
</feature>
<gene>
    <name evidence="8" type="ORF">GF1_18700</name>
</gene>
<evidence type="ECO:0000256" key="1">
    <source>
        <dbReference type="ARBA" id="ARBA00004651"/>
    </source>
</evidence>
<evidence type="ECO:0000256" key="2">
    <source>
        <dbReference type="ARBA" id="ARBA00022475"/>
    </source>
</evidence>
<evidence type="ECO:0000256" key="3">
    <source>
        <dbReference type="ARBA" id="ARBA00022692"/>
    </source>
</evidence>
<dbReference type="InterPro" id="IPR051311">
    <property type="entry name" value="DedA_domain"/>
</dbReference>
<feature type="domain" description="VTT" evidence="7">
    <location>
        <begin position="34"/>
        <end position="160"/>
    </location>
</feature>
<dbReference type="RefSeq" id="WP_353740457.1">
    <property type="nucleotide sequence ID" value="NZ_AP024233.1"/>
</dbReference>
<evidence type="ECO:0000259" key="7">
    <source>
        <dbReference type="Pfam" id="PF09335"/>
    </source>
</evidence>
<name>A0A915U103_9BACT</name>
<evidence type="ECO:0000313" key="9">
    <source>
        <dbReference type="Proteomes" id="UP001063350"/>
    </source>
</evidence>
<keyword evidence="3 6" id="KW-0812">Transmembrane</keyword>
<dbReference type="AlphaFoldDB" id="A0A915U103"/>
<protein>
    <submittedName>
        <fullName evidence="8">Membrane protein</fullName>
    </submittedName>
</protein>
<evidence type="ECO:0000256" key="6">
    <source>
        <dbReference type="SAM" id="Phobius"/>
    </source>
</evidence>
<keyword evidence="4 6" id="KW-1133">Transmembrane helix</keyword>
<organism evidence="8 9">
    <name type="scientific">Desulfolithobacter dissulfuricans</name>
    <dbReference type="NCBI Taxonomy" id="2795293"/>
    <lineage>
        <taxon>Bacteria</taxon>
        <taxon>Pseudomonadati</taxon>
        <taxon>Thermodesulfobacteriota</taxon>
        <taxon>Desulfobulbia</taxon>
        <taxon>Desulfobulbales</taxon>
        <taxon>Desulfobulbaceae</taxon>
        <taxon>Desulfolithobacter</taxon>
    </lineage>
</organism>
<keyword evidence="9" id="KW-1185">Reference proteome</keyword>
<sequence length="204" mass="22778">MLHDIINWIVQTVGQWGYSGIVILMFLESSFFPFPSEVVMPPAGYLAARGEMSLGLVIFAGIGGSLLGALFNYWLASRWGRPLFEKYGRYVLVSEKNLDKADYFFSRHGHISTFVGRLLPGIRQYISLPAGLARMNLSIFAIFTALGAGIWVLILAMVGYWIGNNQELISRYLHQIMLGVLAICLVVVSVYIFWCNTGKSGRVE</sequence>